<name>A0A2G5VAB9_9PELO</name>
<feature type="transmembrane region" description="Helical" evidence="1">
    <location>
        <begin position="7"/>
        <end position="33"/>
    </location>
</feature>
<comment type="caution">
    <text evidence="2">The sequence shown here is derived from an EMBL/GenBank/DDBJ whole genome shotgun (WGS) entry which is preliminary data.</text>
</comment>
<evidence type="ECO:0000313" key="3">
    <source>
        <dbReference type="Proteomes" id="UP000230233"/>
    </source>
</evidence>
<protein>
    <submittedName>
        <fullName evidence="2">Uncharacterized protein</fullName>
    </submittedName>
</protein>
<gene>
    <name evidence="2" type="primary">Cnig_chr_II.g7593</name>
    <name evidence="2" type="ORF">B9Z55_007593</name>
</gene>
<keyword evidence="3" id="KW-1185">Reference proteome</keyword>
<proteinExistence type="predicted"/>
<dbReference type="PANTHER" id="PTHR31847">
    <property type="entry name" value="PROTEIN CBG10327"/>
    <property type="match status" value="1"/>
</dbReference>
<feature type="transmembrane region" description="Helical" evidence="1">
    <location>
        <begin position="79"/>
        <end position="101"/>
    </location>
</feature>
<keyword evidence="1" id="KW-0812">Transmembrane</keyword>
<dbReference type="OrthoDB" id="5849631at2759"/>
<keyword evidence="1" id="KW-1133">Transmembrane helix</keyword>
<dbReference type="AlphaFoldDB" id="A0A2G5VAB9"/>
<dbReference type="EMBL" id="PDUG01000002">
    <property type="protein sequence ID" value="PIC48719.1"/>
    <property type="molecule type" value="Genomic_DNA"/>
</dbReference>
<dbReference type="Proteomes" id="UP000230233">
    <property type="component" value="Chromosome II"/>
</dbReference>
<organism evidence="2 3">
    <name type="scientific">Caenorhabditis nigoni</name>
    <dbReference type="NCBI Taxonomy" id="1611254"/>
    <lineage>
        <taxon>Eukaryota</taxon>
        <taxon>Metazoa</taxon>
        <taxon>Ecdysozoa</taxon>
        <taxon>Nematoda</taxon>
        <taxon>Chromadorea</taxon>
        <taxon>Rhabditida</taxon>
        <taxon>Rhabditina</taxon>
        <taxon>Rhabditomorpha</taxon>
        <taxon>Rhabditoidea</taxon>
        <taxon>Rhabditidae</taxon>
        <taxon>Peloderinae</taxon>
        <taxon>Caenorhabditis</taxon>
    </lineage>
</organism>
<reference evidence="3" key="1">
    <citation type="submission" date="2017-10" db="EMBL/GenBank/DDBJ databases">
        <title>Rapid genome shrinkage in a self-fertile nematode reveals novel sperm competition proteins.</title>
        <authorList>
            <person name="Yin D."/>
            <person name="Schwarz E.M."/>
            <person name="Thomas C.G."/>
            <person name="Felde R.L."/>
            <person name="Korf I.F."/>
            <person name="Cutter A.D."/>
            <person name="Schartner C.M."/>
            <person name="Ralston E.J."/>
            <person name="Meyer B.J."/>
            <person name="Haag E.S."/>
        </authorList>
    </citation>
    <scope>NUCLEOTIDE SEQUENCE [LARGE SCALE GENOMIC DNA]</scope>
    <source>
        <strain evidence="3">JU1422</strain>
    </source>
</reference>
<feature type="transmembrane region" description="Helical" evidence="1">
    <location>
        <begin position="107"/>
        <end position="130"/>
    </location>
</feature>
<keyword evidence="1" id="KW-0472">Membrane</keyword>
<evidence type="ECO:0000313" key="2">
    <source>
        <dbReference type="EMBL" id="PIC48719.1"/>
    </source>
</evidence>
<feature type="transmembrane region" description="Helical" evidence="1">
    <location>
        <begin position="39"/>
        <end position="58"/>
    </location>
</feature>
<feature type="transmembrane region" description="Helical" evidence="1">
    <location>
        <begin position="151"/>
        <end position="169"/>
    </location>
</feature>
<dbReference type="PANTHER" id="PTHR31847:SF1">
    <property type="entry name" value="DUF1084 DOMAIN-CONTAINING PROTEIN-RELATED"/>
    <property type="match status" value="1"/>
</dbReference>
<accession>A0A2G5VAB9</accession>
<evidence type="ECO:0000256" key="1">
    <source>
        <dbReference type="SAM" id="Phobius"/>
    </source>
</evidence>
<sequence length="255" mass="29860">MHYDLSYCFYILYLIILFIYCLLVYGIQIHFLFPAPKWSFSPLALFVAAIPMVLSGPVRRYYDFGIERQTVKGFLFHRMALPLLVLGYNIVLPINNTIGIAGFEISLAVTILIGICLMYFIISIIEHLAIVYDELYFKYPENTPGLTKNQVIILFIFHAIISFFFFIYFQCYDPISLVDPSRIQNFQILRFACQILNIISIPVTYSGVFAWNCDKLEFFGWHMDTYSLWIGVVKKDKKGRWEVDMEPEDHRVFVL</sequence>